<evidence type="ECO:0000313" key="2">
    <source>
        <dbReference type="EMBL" id="EAY14983.1"/>
    </source>
</evidence>
<evidence type="ECO:0000256" key="1">
    <source>
        <dbReference type="SAM" id="Phobius"/>
    </source>
</evidence>
<organism evidence="2 3">
    <name type="scientific">Trichomonas vaginalis (strain ATCC PRA-98 / G3)</name>
    <dbReference type="NCBI Taxonomy" id="412133"/>
    <lineage>
        <taxon>Eukaryota</taxon>
        <taxon>Metamonada</taxon>
        <taxon>Parabasalia</taxon>
        <taxon>Trichomonadida</taxon>
        <taxon>Trichomonadidae</taxon>
        <taxon>Trichomonas</taxon>
    </lineage>
</organism>
<reference evidence="2" key="1">
    <citation type="submission" date="2006-10" db="EMBL/GenBank/DDBJ databases">
        <authorList>
            <person name="Amadeo P."/>
            <person name="Zhao Q."/>
            <person name="Wortman J."/>
            <person name="Fraser-Liggett C."/>
            <person name="Carlton J."/>
        </authorList>
    </citation>
    <scope>NUCLEOTIDE SEQUENCE</scope>
    <source>
        <strain evidence="2">G3</strain>
    </source>
</reference>
<dbReference type="VEuPathDB" id="TrichDB:TVAG_397140"/>
<keyword evidence="1" id="KW-0812">Transmembrane</keyword>
<reference evidence="2" key="2">
    <citation type="journal article" date="2007" name="Science">
        <title>Draft genome sequence of the sexually transmitted pathogen Trichomonas vaginalis.</title>
        <authorList>
            <person name="Carlton J.M."/>
            <person name="Hirt R.P."/>
            <person name="Silva J.C."/>
            <person name="Delcher A.L."/>
            <person name="Schatz M."/>
            <person name="Zhao Q."/>
            <person name="Wortman J.R."/>
            <person name="Bidwell S.L."/>
            <person name="Alsmark U.C.M."/>
            <person name="Besteiro S."/>
            <person name="Sicheritz-Ponten T."/>
            <person name="Noel C.J."/>
            <person name="Dacks J.B."/>
            <person name="Foster P.G."/>
            <person name="Simillion C."/>
            <person name="Van de Peer Y."/>
            <person name="Miranda-Saavedra D."/>
            <person name="Barton G.J."/>
            <person name="Westrop G.D."/>
            <person name="Mueller S."/>
            <person name="Dessi D."/>
            <person name="Fiori P.L."/>
            <person name="Ren Q."/>
            <person name="Paulsen I."/>
            <person name="Zhang H."/>
            <person name="Bastida-Corcuera F.D."/>
            <person name="Simoes-Barbosa A."/>
            <person name="Brown M.T."/>
            <person name="Hayes R.D."/>
            <person name="Mukherjee M."/>
            <person name="Okumura C.Y."/>
            <person name="Schneider R."/>
            <person name="Smith A.J."/>
            <person name="Vanacova S."/>
            <person name="Villalvazo M."/>
            <person name="Haas B.J."/>
            <person name="Pertea M."/>
            <person name="Feldblyum T.V."/>
            <person name="Utterback T.R."/>
            <person name="Shu C.L."/>
            <person name="Osoegawa K."/>
            <person name="de Jong P.J."/>
            <person name="Hrdy I."/>
            <person name="Horvathova L."/>
            <person name="Zubacova Z."/>
            <person name="Dolezal P."/>
            <person name="Malik S.B."/>
            <person name="Logsdon J.M. Jr."/>
            <person name="Henze K."/>
            <person name="Gupta A."/>
            <person name="Wang C.C."/>
            <person name="Dunne R.L."/>
            <person name="Upcroft J.A."/>
            <person name="Upcroft P."/>
            <person name="White O."/>
            <person name="Salzberg S.L."/>
            <person name="Tang P."/>
            <person name="Chiu C.-H."/>
            <person name="Lee Y.-S."/>
            <person name="Embley T.M."/>
            <person name="Coombs G.H."/>
            <person name="Mottram J.C."/>
            <person name="Tachezy J."/>
            <person name="Fraser-Liggett C.M."/>
            <person name="Johnson P.J."/>
        </authorList>
    </citation>
    <scope>NUCLEOTIDE SEQUENCE [LARGE SCALE GENOMIC DNA]</scope>
    <source>
        <strain evidence="2">G3</strain>
    </source>
</reference>
<dbReference type="RefSeq" id="XP_001327206.1">
    <property type="nucleotide sequence ID" value="XM_001327171.1"/>
</dbReference>
<dbReference type="KEGG" id="tva:4772983"/>
<dbReference type="EMBL" id="DS113262">
    <property type="protein sequence ID" value="EAY14983.1"/>
    <property type="molecule type" value="Genomic_DNA"/>
</dbReference>
<feature type="transmembrane region" description="Helical" evidence="1">
    <location>
        <begin position="82"/>
        <end position="100"/>
    </location>
</feature>
<keyword evidence="1" id="KW-0472">Membrane</keyword>
<gene>
    <name evidence="2" type="ORF">TVAG_397140</name>
</gene>
<dbReference type="InParanoid" id="A2DXA1"/>
<sequence length="145" mass="16884">MDKTAARFLKISKRFGRGETSVHLIRTFIKLNDTRKAAKWLSQETNSTLAILEQVKFILEGRLVKRNYTILLSKLKKLPKHLVVFLLPNIAYRVGYDLIYNTKEALYFLDHAIGHDLIAFIVLFTVLTILLRYRLKIVIDLSNHD</sequence>
<dbReference type="AlphaFoldDB" id="A2DXA1"/>
<keyword evidence="1" id="KW-1133">Transmembrane helix</keyword>
<evidence type="ECO:0000313" key="3">
    <source>
        <dbReference type="Proteomes" id="UP000001542"/>
    </source>
</evidence>
<proteinExistence type="predicted"/>
<dbReference type="Proteomes" id="UP000001542">
    <property type="component" value="Unassembled WGS sequence"/>
</dbReference>
<keyword evidence="3" id="KW-1185">Reference proteome</keyword>
<protein>
    <submittedName>
        <fullName evidence="2">Uncharacterized protein</fullName>
    </submittedName>
</protein>
<accession>A2DXA1</accession>
<name>A2DXA1_TRIV3</name>
<feature type="transmembrane region" description="Helical" evidence="1">
    <location>
        <begin position="112"/>
        <end position="131"/>
    </location>
</feature>
<dbReference type="VEuPathDB" id="TrichDB:TVAGG3_0673060"/>